<evidence type="ECO:0000256" key="5">
    <source>
        <dbReference type="SAM" id="MobiDB-lite"/>
    </source>
</evidence>
<dbReference type="FunFam" id="1.10.10.10:FF:000085">
    <property type="entry name" value="Vacuolar-sorting protein SNF8"/>
    <property type="match status" value="1"/>
</dbReference>
<gene>
    <name evidence="8" type="ORF">WR25_02572</name>
</gene>
<feature type="domain" description="18S rRNA (guanine(1575)-N(7))-methyltransferase Bud23 C-terminal" evidence="6">
    <location>
        <begin position="483"/>
        <end position="561"/>
    </location>
</feature>
<evidence type="ECO:0000256" key="2">
    <source>
        <dbReference type="ARBA" id="ARBA00022603"/>
    </source>
</evidence>
<protein>
    <recommendedName>
        <fullName evidence="10">Vacuolar-sorting protein SNF8</fullName>
    </recommendedName>
</protein>
<comment type="caution">
    <text evidence="8">The sequence shown here is derived from an EMBL/GenBank/DDBJ whole genome shotgun (WGS) entry which is preliminary data.</text>
</comment>
<keyword evidence="4" id="KW-0949">S-adenosyl-L-methionine</keyword>
<feature type="domain" description="Methyltransferase" evidence="7">
    <location>
        <begin position="334"/>
        <end position="408"/>
    </location>
</feature>
<dbReference type="InterPro" id="IPR036390">
    <property type="entry name" value="WH_DNA-bd_sf"/>
</dbReference>
<dbReference type="Proteomes" id="UP000218231">
    <property type="component" value="Unassembled WGS sequence"/>
</dbReference>
<dbReference type="InterPro" id="IPR040608">
    <property type="entry name" value="Snf8/Vps36"/>
</dbReference>
<proteinExistence type="inferred from homology"/>
<comment type="similarity">
    <text evidence="1">Belongs to the SNF8 family.</text>
</comment>
<keyword evidence="3" id="KW-0808">Transferase</keyword>
<dbReference type="GO" id="GO:0070476">
    <property type="term" value="P:rRNA (guanine-N7)-methylation"/>
    <property type="evidence" value="ECO:0007669"/>
    <property type="project" value="InterPro"/>
</dbReference>
<dbReference type="SUPFAM" id="SSF53335">
    <property type="entry name" value="S-adenosyl-L-methionine-dependent methyltransferases"/>
    <property type="match status" value="1"/>
</dbReference>
<reference evidence="8 9" key="1">
    <citation type="journal article" date="2017" name="Curr. Biol.">
        <title>Genome architecture and evolution of a unichromosomal asexual nematode.</title>
        <authorList>
            <person name="Fradin H."/>
            <person name="Zegar C."/>
            <person name="Gutwein M."/>
            <person name="Lucas J."/>
            <person name="Kovtun M."/>
            <person name="Corcoran D."/>
            <person name="Baugh L.R."/>
            <person name="Kiontke K."/>
            <person name="Gunsalus K."/>
            <person name="Fitch D.H."/>
            <person name="Piano F."/>
        </authorList>
    </citation>
    <scope>NUCLEOTIDE SEQUENCE [LARGE SCALE GENOMIC DNA]</scope>
    <source>
        <strain evidence="8">PF1309</strain>
    </source>
</reference>
<organism evidence="8 9">
    <name type="scientific">Diploscapter pachys</name>
    <dbReference type="NCBI Taxonomy" id="2018661"/>
    <lineage>
        <taxon>Eukaryota</taxon>
        <taxon>Metazoa</taxon>
        <taxon>Ecdysozoa</taxon>
        <taxon>Nematoda</taxon>
        <taxon>Chromadorea</taxon>
        <taxon>Rhabditida</taxon>
        <taxon>Rhabditina</taxon>
        <taxon>Rhabditomorpha</taxon>
        <taxon>Rhabditoidea</taxon>
        <taxon>Rhabditidae</taxon>
        <taxon>Diploscapter</taxon>
    </lineage>
</organism>
<dbReference type="CDD" id="cd02440">
    <property type="entry name" value="AdoMet_MTases"/>
    <property type="match status" value="1"/>
</dbReference>
<dbReference type="InterPro" id="IPR041698">
    <property type="entry name" value="Methyltransf_25"/>
</dbReference>
<evidence type="ECO:0000259" key="6">
    <source>
        <dbReference type="Pfam" id="PF12589"/>
    </source>
</evidence>
<dbReference type="InterPro" id="IPR022238">
    <property type="entry name" value="Bud23_C"/>
</dbReference>
<dbReference type="EMBL" id="LIAE01006998">
    <property type="protein sequence ID" value="PAV83037.1"/>
    <property type="molecule type" value="Genomic_DNA"/>
</dbReference>
<dbReference type="AlphaFoldDB" id="A0A2A2LAH9"/>
<evidence type="ECO:0000259" key="7">
    <source>
        <dbReference type="Pfam" id="PF13649"/>
    </source>
</evidence>
<dbReference type="Pfam" id="PF12589">
    <property type="entry name" value="WBS_methylT"/>
    <property type="match status" value="1"/>
</dbReference>
<dbReference type="Gene3D" id="6.10.140.180">
    <property type="match status" value="1"/>
</dbReference>
<dbReference type="STRING" id="2018661.A0A2A2LAH9"/>
<dbReference type="OrthoDB" id="2877at2759"/>
<evidence type="ECO:0000256" key="3">
    <source>
        <dbReference type="ARBA" id="ARBA00022679"/>
    </source>
</evidence>
<dbReference type="PANTHER" id="PTHR12734:SF0">
    <property type="entry name" value="18S RRNA (GUANINE-N(7))-METHYLTRANSFERASE-RELATED"/>
    <property type="match status" value="1"/>
</dbReference>
<keyword evidence="2" id="KW-0489">Methyltransferase</keyword>
<dbReference type="InterPro" id="IPR029063">
    <property type="entry name" value="SAM-dependent_MTases_sf"/>
</dbReference>
<evidence type="ECO:0000313" key="8">
    <source>
        <dbReference type="EMBL" id="PAV83037.1"/>
    </source>
</evidence>
<name>A0A2A2LAH9_9BILA</name>
<dbReference type="GO" id="GO:0005730">
    <property type="term" value="C:nucleolus"/>
    <property type="evidence" value="ECO:0007669"/>
    <property type="project" value="TreeGrafter"/>
</dbReference>
<dbReference type="FunFam" id="1.10.10.10:FF:000632">
    <property type="entry name" value="Vacuolar-sorting protein SNF8"/>
    <property type="match status" value="1"/>
</dbReference>
<dbReference type="InterPro" id="IPR036388">
    <property type="entry name" value="WH-like_DNA-bd_sf"/>
</dbReference>
<dbReference type="Pfam" id="PF04157">
    <property type="entry name" value="EAP30"/>
    <property type="match status" value="1"/>
</dbReference>
<dbReference type="Gene3D" id="1.10.10.10">
    <property type="entry name" value="Winged helix-like DNA-binding domain superfamily/Winged helix DNA-binding domain"/>
    <property type="match status" value="2"/>
</dbReference>
<evidence type="ECO:0000313" key="9">
    <source>
        <dbReference type="Proteomes" id="UP000218231"/>
    </source>
</evidence>
<feature type="region of interest" description="Disordered" evidence="5">
    <location>
        <begin position="519"/>
        <end position="563"/>
    </location>
</feature>
<evidence type="ECO:0000256" key="1">
    <source>
        <dbReference type="ARBA" id="ARBA00009834"/>
    </source>
</evidence>
<sequence>MAFRRRGVGVGAVQNKQDMSNKFAAKGEQLASEQLSQLSMQLDQFAKGLEQFAHRHRDEIRKNSQFRRHFQDMCASVGVDPLASGKGFWAKTLGVGDFYYELGVQIVEVCLSTSHINGGIMTVEEIRNRLMRSRSRTRKETITTDDILRAVEKLKVLGSGFELLPLGGGRFLVQSVPGELSMDHSRVLQLAEDAAYVTLELIIDRLRWEEARAQSVLDHLVKEGLAWIDDQASDTRQYWFPSLFLQQYCHSASSTSASDSMHNIVPDSLAMALKYLSKMANRRPEHSGPPELYYNEDEASRYASNSHIVAIQSEMAERAIELLALPEDKPSFLLDIGCGTGISGDAISAAGHYFVGLDISMPMLRIASQDADETCNGDFIHSDMGQGVPFRPGTFDGAISISAIQWLCHANSSNQNPKKRLHHFFQTLYGCLGRGTRAVLQFYPENESQSDLIMAQAQRAGFNGGLVVDYPNSTKARKVYLVLMTGGIAQLPRALTGEEVEEEERTSVDVVGRRNFVTGNRREKKASKGSKAWIEAKRQRQIKQGRDVRHESKYSGRKRKPKF</sequence>
<feature type="compositionally biased region" description="Basic and acidic residues" evidence="5">
    <location>
        <begin position="534"/>
        <end position="554"/>
    </location>
</feature>
<keyword evidence="9" id="KW-1185">Reference proteome</keyword>
<evidence type="ECO:0008006" key="10">
    <source>
        <dbReference type="Google" id="ProtNLM"/>
    </source>
</evidence>
<dbReference type="PANTHER" id="PTHR12734">
    <property type="entry name" value="METHYLTRANSFERASE-RELATED"/>
    <property type="match status" value="1"/>
</dbReference>
<dbReference type="SUPFAM" id="SSF46785">
    <property type="entry name" value="Winged helix' DNA-binding domain"/>
    <property type="match status" value="2"/>
</dbReference>
<dbReference type="InterPro" id="IPR039769">
    <property type="entry name" value="Bud23-like"/>
</dbReference>
<accession>A0A2A2LAH9</accession>
<dbReference type="FunFam" id="3.40.50.150:FF:000216">
    <property type="entry name" value="S-adenosylmethionine-dependent methyltransferase, putative"/>
    <property type="match status" value="1"/>
</dbReference>
<dbReference type="Gene3D" id="3.40.50.150">
    <property type="entry name" value="Vaccinia Virus protein VP39"/>
    <property type="match status" value="1"/>
</dbReference>
<dbReference type="GO" id="GO:0016435">
    <property type="term" value="F:rRNA (guanine) methyltransferase activity"/>
    <property type="evidence" value="ECO:0007669"/>
    <property type="project" value="InterPro"/>
</dbReference>
<dbReference type="Pfam" id="PF13649">
    <property type="entry name" value="Methyltransf_25"/>
    <property type="match status" value="1"/>
</dbReference>
<evidence type="ECO:0000256" key="4">
    <source>
        <dbReference type="ARBA" id="ARBA00022691"/>
    </source>
</evidence>